<feature type="domain" description="DUF5615" evidence="1">
    <location>
        <begin position="1"/>
        <end position="81"/>
    </location>
</feature>
<reference evidence="2 3" key="1">
    <citation type="submission" date="2016-01" db="EMBL/GenBank/DDBJ databases">
        <title>The new phylogeny of the genus Mycobacterium.</title>
        <authorList>
            <person name="Tarcisio F."/>
            <person name="Conor M."/>
            <person name="Antonella G."/>
            <person name="Elisabetta G."/>
            <person name="Giulia F.S."/>
            <person name="Sara T."/>
            <person name="Anna F."/>
            <person name="Clotilde B."/>
            <person name="Roberto B."/>
            <person name="Veronica D.S."/>
            <person name="Fabio R."/>
            <person name="Monica P."/>
            <person name="Olivier J."/>
            <person name="Enrico T."/>
            <person name="Nicola S."/>
        </authorList>
    </citation>
    <scope>NUCLEOTIDE SEQUENCE [LARGE SCALE GENOMIC DNA]</scope>
    <source>
        <strain evidence="2 3">DSM 45394</strain>
    </source>
</reference>
<name>A0A1X1YE87_9MYCO</name>
<evidence type="ECO:0000259" key="1">
    <source>
        <dbReference type="Pfam" id="PF18480"/>
    </source>
</evidence>
<comment type="caution">
    <text evidence="2">The sequence shown here is derived from an EMBL/GenBank/DDBJ whole genome shotgun (WGS) entry which is preliminary data.</text>
</comment>
<gene>
    <name evidence="2" type="ORF">AWC16_16650</name>
</gene>
<evidence type="ECO:0000313" key="2">
    <source>
        <dbReference type="EMBL" id="ORW09442.1"/>
    </source>
</evidence>
<dbReference type="AlphaFoldDB" id="A0A1X1YE87"/>
<sequence>MKVLLDEMYPAALAEHLKAVGLEVSTVSGLGLAGQDDLTVFAAAVAGGFAVLTENVSDFTRIAAEHIASGYHHHGLLIALAARFSRRPSGVVPLAAAVAAMRGEQLADRTVFLKPSVAD</sequence>
<dbReference type="Proteomes" id="UP000193866">
    <property type="component" value="Unassembled WGS sequence"/>
</dbReference>
<dbReference type="EMBL" id="LQPG01000028">
    <property type="protein sequence ID" value="ORW09442.1"/>
    <property type="molecule type" value="Genomic_DNA"/>
</dbReference>
<protein>
    <recommendedName>
        <fullName evidence="1">DUF5615 domain-containing protein</fullName>
    </recommendedName>
</protein>
<dbReference type="OrthoDB" id="5071614at2"/>
<accession>A0A1X1YE87</accession>
<keyword evidence="3" id="KW-1185">Reference proteome</keyword>
<dbReference type="InterPro" id="IPR041049">
    <property type="entry name" value="DUF5615"/>
</dbReference>
<dbReference type="STRING" id="1108812.AWC16_16650"/>
<evidence type="ECO:0000313" key="3">
    <source>
        <dbReference type="Proteomes" id="UP000193866"/>
    </source>
</evidence>
<dbReference type="RefSeq" id="WP_085265638.1">
    <property type="nucleotide sequence ID" value="NZ_LQPG01000028.1"/>
</dbReference>
<organism evidence="2 3">
    <name type="scientific">Mycolicibacter longobardus</name>
    <dbReference type="NCBI Taxonomy" id="1108812"/>
    <lineage>
        <taxon>Bacteria</taxon>
        <taxon>Bacillati</taxon>
        <taxon>Actinomycetota</taxon>
        <taxon>Actinomycetes</taxon>
        <taxon>Mycobacteriales</taxon>
        <taxon>Mycobacteriaceae</taxon>
        <taxon>Mycolicibacter</taxon>
    </lineage>
</organism>
<proteinExistence type="predicted"/>
<dbReference type="Pfam" id="PF18480">
    <property type="entry name" value="DUF5615"/>
    <property type="match status" value="1"/>
</dbReference>